<sequence length="79" mass="9411">MGAQDIMVDATNFYFQSYEQWRHAITVKCHINLTPEYTRSRIASLRDSNERHTKEFTAKYGEAYLMQVIEWFARAEQES</sequence>
<dbReference type="EMBL" id="AUXT01000154">
    <property type="protein sequence ID" value="KZN47393.1"/>
    <property type="molecule type" value="Genomic_DNA"/>
</dbReference>
<dbReference type="Proteomes" id="UP000076587">
    <property type="component" value="Unassembled WGS sequence"/>
</dbReference>
<gene>
    <name evidence="1" type="ORF">N482_09545</name>
</gene>
<protein>
    <submittedName>
        <fullName evidence="1">Uncharacterized protein</fullName>
    </submittedName>
</protein>
<reference evidence="1 2" key="1">
    <citation type="submission" date="2013-07" db="EMBL/GenBank/DDBJ databases">
        <title>Comparative Genomic and Metabolomic Analysis of Twelve Strains of Pseudoalteromonas luteoviolacea.</title>
        <authorList>
            <person name="Vynne N.G."/>
            <person name="Mansson M."/>
            <person name="Gram L."/>
        </authorList>
    </citation>
    <scope>NUCLEOTIDE SEQUENCE [LARGE SCALE GENOMIC DNA]</scope>
    <source>
        <strain evidence="1 2">NCIMB 1942</strain>
    </source>
</reference>
<evidence type="ECO:0000313" key="2">
    <source>
        <dbReference type="Proteomes" id="UP000076587"/>
    </source>
</evidence>
<proteinExistence type="predicted"/>
<comment type="caution">
    <text evidence="1">The sequence shown here is derived from an EMBL/GenBank/DDBJ whole genome shotgun (WGS) entry which is preliminary data.</text>
</comment>
<dbReference type="AlphaFoldDB" id="A0A162AC58"/>
<dbReference type="PATRIC" id="fig|1365253.3.peg.2328"/>
<organism evidence="1 2">
    <name type="scientific">Pseudoalteromonas luteoviolacea NCIMB 1942</name>
    <dbReference type="NCBI Taxonomy" id="1365253"/>
    <lineage>
        <taxon>Bacteria</taxon>
        <taxon>Pseudomonadati</taxon>
        <taxon>Pseudomonadota</taxon>
        <taxon>Gammaproteobacteria</taxon>
        <taxon>Alteromonadales</taxon>
        <taxon>Pseudoalteromonadaceae</taxon>
        <taxon>Pseudoalteromonas</taxon>
    </lineage>
</organism>
<accession>A0A162AC58</accession>
<evidence type="ECO:0000313" key="1">
    <source>
        <dbReference type="EMBL" id="KZN47393.1"/>
    </source>
</evidence>
<name>A0A162AC58_9GAMM</name>